<dbReference type="UniPathway" id="UPA00557">
    <property type="reaction ID" value="UER00614"/>
</dbReference>
<keyword evidence="16" id="KW-0594">Phospholipid biosynthesis</keyword>
<comment type="subcellular location">
    <subcellularLocation>
        <location evidence="2">Cell membrane</location>
        <topology evidence="2">Multi-pass membrane protein</topology>
    </subcellularLocation>
</comment>
<feature type="transmembrane region" description="Helical" evidence="19">
    <location>
        <begin position="107"/>
        <end position="129"/>
    </location>
</feature>
<evidence type="ECO:0000256" key="7">
    <source>
        <dbReference type="ARBA" id="ARBA00019373"/>
    </source>
</evidence>
<dbReference type="RefSeq" id="WP_011188400.1">
    <property type="nucleotide sequence ID" value="NC_006138.1"/>
</dbReference>
<keyword evidence="11 18" id="KW-0812">Transmembrane</keyword>
<comment type="similarity">
    <text evidence="5 18">Belongs to the CDS family.</text>
</comment>
<dbReference type="OrthoDB" id="9799199at2"/>
<evidence type="ECO:0000256" key="16">
    <source>
        <dbReference type="ARBA" id="ARBA00023209"/>
    </source>
</evidence>
<protein>
    <recommendedName>
        <fullName evidence="7 18">Phosphatidate cytidylyltransferase</fullName>
        <ecNumber evidence="6 18">2.7.7.41</ecNumber>
    </recommendedName>
</protein>
<dbReference type="Proteomes" id="UP000000602">
    <property type="component" value="Chromosome"/>
</dbReference>
<dbReference type="GO" id="GO:0016024">
    <property type="term" value="P:CDP-diacylglycerol biosynthetic process"/>
    <property type="evidence" value="ECO:0007669"/>
    <property type="project" value="UniProtKB-UniPathway"/>
</dbReference>
<dbReference type="GO" id="GO:0004605">
    <property type="term" value="F:phosphatidate cytidylyltransferase activity"/>
    <property type="evidence" value="ECO:0007669"/>
    <property type="project" value="UniProtKB-EC"/>
</dbReference>
<dbReference type="Pfam" id="PF01148">
    <property type="entry name" value="CTP_transf_1"/>
    <property type="match status" value="1"/>
</dbReference>
<keyword evidence="8" id="KW-1003">Cell membrane</keyword>
<feature type="transmembrane region" description="Helical" evidence="19">
    <location>
        <begin position="175"/>
        <end position="195"/>
    </location>
</feature>
<dbReference type="HOGENOM" id="CLU_037294_3_3_7"/>
<keyword evidence="14" id="KW-0443">Lipid metabolism</keyword>
<evidence type="ECO:0000256" key="4">
    <source>
        <dbReference type="ARBA" id="ARBA00005189"/>
    </source>
</evidence>
<dbReference type="AlphaFoldDB" id="Q6AP36"/>
<sequence length="263" mass="28262">MDRVVPGLLLAGFWLLLLFKGSALLFSVVILAVIFMAANEYLRMAAAGLIGKKERYFLNLVLMFPALAVTINSTQQYLAPALLASFFVLTGYFLYRYAKFEQPYAFFARLLFGVFYIGFLSSYLLLVRALPDGNYWLIVASAITAGADSGGYFVGCSIGKHKLCPNVSPKKTIEGALGGLVFALIAAFVGAHFLLPEVSPWFLALGTVVLTAAGVAGDLTESIIKRGTGTKDSGTCLGGHGGILDRIDSLLFALPVLYTVLTF</sequence>
<keyword evidence="17" id="KW-1208">Phospholipid metabolism</keyword>
<evidence type="ECO:0000256" key="11">
    <source>
        <dbReference type="ARBA" id="ARBA00022692"/>
    </source>
</evidence>
<dbReference type="PANTHER" id="PTHR46382:SF1">
    <property type="entry name" value="PHOSPHATIDATE CYTIDYLYLTRANSFERASE"/>
    <property type="match status" value="1"/>
</dbReference>
<evidence type="ECO:0000256" key="18">
    <source>
        <dbReference type="RuleBase" id="RU003938"/>
    </source>
</evidence>
<dbReference type="PANTHER" id="PTHR46382">
    <property type="entry name" value="PHOSPHATIDATE CYTIDYLYLTRANSFERASE"/>
    <property type="match status" value="1"/>
</dbReference>
<dbReference type="KEGG" id="dps:DP1159"/>
<feature type="transmembrane region" description="Helical" evidence="19">
    <location>
        <begin position="201"/>
        <end position="219"/>
    </location>
</feature>
<accession>Q6AP36</accession>
<proteinExistence type="inferred from homology"/>
<evidence type="ECO:0000256" key="12">
    <source>
        <dbReference type="ARBA" id="ARBA00022695"/>
    </source>
</evidence>
<dbReference type="STRING" id="177439.DP1159"/>
<evidence type="ECO:0000256" key="3">
    <source>
        <dbReference type="ARBA" id="ARBA00005119"/>
    </source>
</evidence>
<comment type="pathway">
    <text evidence="4">Lipid metabolism.</text>
</comment>
<evidence type="ECO:0000256" key="2">
    <source>
        <dbReference type="ARBA" id="ARBA00004651"/>
    </source>
</evidence>
<dbReference type="InterPro" id="IPR000374">
    <property type="entry name" value="PC_trans"/>
</dbReference>
<gene>
    <name evidence="20" type="ordered locus">DP1159</name>
</gene>
<evidence type="ECO:0000256" key="14">
    <source>
        <dbReference type="ARBA" id="ARBA00023098"/>
    </source>
</evidence>
<feature type="transmembrane region" description="Helical" evidence="19">
    <location>
        <begin position="77"/>
        <end position="95"/>
    </location>
</feature>
<reference evidence="21" key="1">
    <citation type="journal article" date="2004" name="Environ. Microbiol.">
        <title>The genome of Desulfotalea psychrophila, a sulfate-reducing bacterium from permanently cold Arctic sediments.</title>
        <authorList>
            <person name="Rabus R."/>
            <person name="Ruepp A."/>
            <person name="Frickey T."/>
            <person name="Rattei T."/>
            <person name="Fartmann B."/>
            <person name="Stark M."/>
            <person name="Bauer M."/>
            <person name="Zibat A."/>
            <person name="Lombardot T."/>
            <person name="Becker I."/>
            <person name="Amann J."/>
            <person name="Gellner K."/>
            <person name="Teeling H."/>
            <person name="Leuschner W.D."/>
            <person name="Gloeckner F.-O."/>
            <person name="Lupas A.N."/>
            <person name="Amann R."/>
            <person name="Klenk H.-P."/>
        </authorList>
    </citation>
    <scope>NUCLEOTIDE SEQUENCE [LARGE SCALE GENOMIC DNA]</scope>
    <source>
        <strain evidence="21">DSM 12343 / LSv54</strain>
    </source>
</reference>
<dbReference type="PROSITE" id="PS01315">
    <property type="entry name" value="CDS"/>
    <property type="match status" value="1"/>
</dbReference>
<evidence type="ECO:0000256" key="10">
    <source>
        <dbReference type="ARBA" id="ARBA00022679"/>
    </source>
</evidence>
<evidence type="ECO:0000256" key="17">
    <source>
        <dbReference type="ARBA" id="ARBA00023264"/>
    </source>
</evidence>
<dbReference type="eggNOG" id="COG4589">
    <property type="taxonomic scope" value="Bacteria"/>
</dbReference>
<keyword evidence="21" id="KW-1185">Reference proteome</keyword>
<evidence type="ECO:0000256" key="19">
    <source>
        <dbReference type="SAM" id="Phobius"/>
    </source>
</evidence>
<feature type="transmembrane region" description="Helical" evidence="19">
    <location>
        <begin position="56"/>
        <end position="71"/>
    </location>
</feature>
<dbReference type="EC" id="2.7.7.41" evidence="6 18"/>
<keyword evidence="13 19" id="KW-1133">Transmembrane helix</keyword>
<evidence type="ECO:0000313" key="21">
    <source>
        <dbReference type="Proteomes" id="UP000000602"/>
    </source>
</evidence>
<dbReference type="GO" id="GO:0005886">
    <property type="term" value="C:plasma membrane"/>
    <property type="evidence" value="ECO:0007669"/>
    <property type="project" value="UniProtKB-SubCell"/>
</dbReference>
<comment type="catalytic activity">
    <reaction evidence="1 18">
        <text>a 1,2-diacyl-sn-glycero-3-phosphate + CTP + H(+) = a CDP-1,2-diacyl-sn-glycerol + diphosphate</text>
        <dbReference type="Rhea" id="RHEA:16229"/>
        <dbReference type="ChEBI" id="CHEBI:15378"/>
        <dbReference type="ChEBI" id="CHEBI:33019"/>
        <dbReference type="ChEBI" id="CHEBI:37563"/>
        <dbReference type="ChEBI" id="CHEBI:58332"/>
        <dbReference type="ChEBI" id="CHEBI:58608"/>
        <dbReference type="EC" id="2.7.7.41"/>
    </reaction>
</comment>
<evidence type="ECO:0000256" key="8">
    <source>
        <dbReference type="ARBA" id="ARBA00022475"/>
    </source>
</evidence>
<keyword evidence="12 18" id="KW-0548">Nucleotidyltransferase</keyword>
<comment type="pathway">
    <text evidence="3 18">Phospholipid metabolism; CDP-diacylglycerol biosynthesis; CDP-diacylglycerol from sn-glycerol 3-phosphate: step 3/3.</text>
</comment>
<evidence type="ECO:0000256" key="13">
    <source>
        <dbReference type="ARBA" id="ARBA00022989"/>
    </source>
</evidence>
<evidence type="ECO:0000313" key="20">
    <source>
        <dbReference type="EMBL" id="CAG35888.1"/>
    </source>
</evidence>
<feature type="transmembrane region" description="Helical" evidence="19">
    <location>
        <begin position="12"/>
        <end position="35"/>
    </location>
</feature>
<evidence type="ECO:0000256" key="9">
    <source>
        <dbReference type="ARBA" id="ARBA00022516"/>
    </source>
</evidence>
<organism evidence="20 21">
    <name type="scientific">Desulfotalea psychrophila (strain LSv54 / DSM 12343)</name>
    <dbReference type="NCBI Taxonomy" id="177439"/>
    <lineage>
        <taxon>Bacteria</taxon>
        <taxon>Pseudomonadati</taxon>
        <taxon>Thermodesulfobacteriota</taxon>
        <taxon>Desulfobulbia</taxon>
        <taxon>Desulfobulbales</taxon>
        <taxon>Desulfocapsaceae</taxon>
        <taxon>Desulfotalea</taxon>
    </lineage>
</organism>
<evidence type="ECO:0000256" key="6">
    <source>
        <dbReference type="ARBA" id="ARBA00012487"/>
    </source>
</evidence>
<evidence type="ECO:0000256" key="15">
    <source>
        <dbReference type="ARBA" id="ARBA00023136"/>
    </source>
</evidence>
<feature type="transmembrane region" description="Helical" evidence="19">
    <location>
        <begin position="135"/>
        <end position="154"/>
    </location>
</feature>
<evidence type="ECO:0000256" key="1">
    <source>
        <dbReference type="ARBA" id="ARBA00001698"/>
    </source>
</evidence>
<keyword evidence="15 19" id="KW-0472">Membrane</keyword>
<keyword evidence="9" id="KW-0444">Lipid biosynthesis</keyword>
<dbReference type="EMBL" id="CR522870">
    <property type="protein sequence ID" value="CAG35888.1"/>
    <property type="molecule type" value="Genomic_DNA"/>
</dbReference>
<keyword evidence="10 18" id="KW-0808">Transferase</keyword>
<evidence type="ECO:0000256" key="5">
    <source>
        <dbReference type="ARBA" id="ARBA00010185"/>
    </source>
</evidence>
<name>Q6AP36_DESPS</name>